<dbReference type="Gene3D" id="3.40.50.300">
    <property type="entry name" value="P-loop containing nucleotide triphosphate hydrolases"/>
    <property type="match status" value="1"/>
</dbReference>
<dbReference type="PANTHER" id="PTHR46743">
    <property type="entry name" value="TEICHOIC ACIDS EXPORT ATP-BINDING PROTEIN TAGH"/>
    <property type="match status" value="1"/>
</dbReference>
<dbReference type="InterPro" id="IPR003593">
    <property type="entry name" value="AAA+_ATPase"/>
</dbReference>
<evidence type="ECO:0000256" key="3">
    <source>
        <dbReference type="ARBA" id="ARBA00022741"/>
    </source>
</evidence>
<reference evidence="7" key="1">
    <citation type="journal article" date="2019" name="Int. J. Syst. Evol. Microbiol.">
        <title>The Global Catalogue of Microorganisms (GCM) 10K type strain sequencing project: providing services to taxonomists for standard genome sequencing and annotation.</title>
        <authorList>
            <consortium name="The Broad Institute Genomics Platform"/>
            <consortium name="The Broad Institute Genome Sequencing Center for Infectious Disease"/>
            <person name="Wu L."/>
            <person name="Ma J."/>
        </authorList>
    </citation>
    <scope>NUCLEOTIDE SEQUENCE [LARGE SCALE GENOMIC DNA]</scope>
    <source>
        <strain evidence="7">NBRC 112502</strain>
    </source>
</reference>
<evidence type="ECO:0000313" key="7">
    <source>
        <dbReference type="Proteomes" id="UP001156641"/>
    </source>
</evidence>
<organism evidence="6 7">
    <name type="scientific">Acidocella aquatica</name>
    <dbReference type="NCBI Taxonomy" id="1922313"/>
    <lineage>
        <taxon>Bacteria</taxon>
        <taxon>Pseudomonadati</taxon>
        <taxon>Pseudomonadota</taxon>
        <taxon>Alphaproteobacteria</taxon>
        <taxon>Acetobacterales</taxon>
        <taxon>Acidocellaceae</taxon>
        <taxon>Acidocella</taxon>
    </lineage>
</organism>
<dbReference type="RefSeq" id="WP_284257015.1">
    <property type="nucleotide sequence ID" value="NZ_BSOS01000013.1"/>
</dbReference>
<proteinExistence type="inferred from homology"/>
<evidence type="ECO:0000256" key="1">
    <source>
        <dbReference type="ARBA" id="ARBA00005417"/>
    </source>
</evidence>
<keyword evidence="3" id="KW-0547">Nucleotide-binding</keyword>
<dbReference type="InterPro" id="IPR003439">
    <property type="entry name" value="ABC_transporter-like_ATP-bd"/>
</dbReference>
<evidence type="ECO:0000256" key="4">
    <source>
        <dbReference type="ARBA" id="ARBA00022840"/>
    </source>
</evidence>
<name>A0ABQ6A719_9PROT</name>
<dbReference type="CDD" id="cd03220">
    <property type="entry name" value="ABC_KpsT_Wzt"/>
    <property type="match status" value="1"/>
</dbReference>
<dbReference type="Pfam" id="PF00005">
    <property type="entry name" value="ABC_tran"/>
    <property type="match status" value="1"/>
</dbReference>
<evidence type="ECO:0000313" key="6">
    <source>
        <dbReference type="EMBL" id="GLR66337.1"/>
    </source>
</evidence>
<dbReference type="InterPro" id="IPR027417">
    <property type="entry name" value="P-loop_NTPase"/>
</dbReference>
<protein>
    <submittedName>
        <fullName evidence="6">ATP-binding protein</fullName>
    </submittedName>
</protein>
<feature type="domain" description="ABC transporter" evidence="5">
    <location>
        <begin position="2"/>
        <end position="221"/>
    </location>
</feature>
<keyword evidence="7" id="KW-1185">Reference proteome</keyword>
<keyword evidence="2" id="KW-0813">Transport</keyword>
<dbReference type="PROSITE" id="PS50893">
    <property type="entry name" value="ABC_TRANSPORTER_2"/>
    <property type="match status" value="1"/>
</dbReference>
<dbReference type="PROSITE" id="PS00211">
    <property type="entry name" value="ABC_TRANSPORTER_1"/>
    <property type="match status" value="1"/>
</dbReference>
<dbReference type="GO" id="GO:0005524">
    <property type="term" value="F:ATP binding"/>
    <property type="evidence" value="ECO:0007669"/>
    <property type="project" value="UniProtKB-KW"/>
</dbReference>
<comment type="caution">
    <text evidence="6">The sequence shown here is derived from an EMBL/GenBank/DDBJ whole genome shotgun (WGS) entry which is preliminary data.</text>
</comment>
<dbReference type="Proteomes" id="UP001156641">
    <property type="component" value="Unassembled WGS sequence"/>
</dbReference>
<dbReference type="SMART" id="SM00382">
    <property type="entry name" value="AAA"/>
    <property type="match status" value="1"/>
</dbReference>
<evidence type="ECO:0000259" key="5">
    <source>
        <dbReference type="PROSITE" id="PS50893"/>
    </source>
</evidence>
<comment type="similarity">
    <text evidence="1">Belongs to the ABC transporter superfamily.</text>
</comment>
<dbReference type="InterPro" id="IPR015860">
    <property type="entry name" value="ABC_transpr_TagH-like"/>
</dbReference>
<evidence type="ECO:0000256" key="2">
    <source>
        <dbReference type="ARBA" id="ARBA00022448"/>
    </source>
</evidence>
<dbReference type="InterPro" id="IPR017871">
    <property type="entry name" value="ABC_transporter-like_CS"/>
</dbReference>
<sequence length="232" mass="25486">MITLRNARKVYKTGHARRVILDDVTLTLPAGRSIGIFGANGAGKSTLVRLIAGVERLDKGSIQRAGSVSFPLGFGGTFHPHLSGRENIRFLARVYDTPEAAALDYVERFAELGDYFREKVGTYSSGMMARLAFGACLAITFDLYLIDEVTAVGDARFRRKCLEAFEERAAASDVLIVSHDEGTIRAWCDMGAVLHQGRLELFDDLNAAIERHQQCQLGGGDMNKRQGESYGH</sequence>
<dbReference type="PANTHER" id="PTHR46743:SF2">
    <property type="entry name" value="TEICHOIC ACIDS EXPORT ATP-BINDING PROTEIN TAGH"/>
    <property type="match status" value="1"/>
</dbReference>
<dbReference type="SUPFAM" id="SSF52540">
    <property type="entry name" value="P-loop containing nucleoside triphosphate hydrolases"/>
    <property type="match status" value="1"/>
</dbReference>
<keyword evidence="4 6" id="KW-0067">ATP-binding</keyword>
<accession>A0ABQ6A719</accession>
<gene>
    <name evidence="6" type="primary">rkpS</name>
    <name evidence="6" type="ORF">GCM10010909_10170</name>
</gene>
<dbReference type="InterPro" id="IPR050683">
    <property type="entry name" value="Bact_Polysacc_Export_ATP-bd"/>
</dbReference>
<dbReference type="EMBL" id="BSOS01000013">
    <property type="protein sequence ID" value="GLR66337.1"/>
    <property type="molecule type" value="Genomic_DNA"/>
</dbReference>